<dbReference type="AlphaFoldDB" id="A0A939DNY0"/>
<dbReference type="Proteomes" id="UP000664654">
    <property type="component" value="Unassembled WGS sequence"/>
</dbReference>
<keyword evidence="1" id="KW-1133">Transmembrane helix</keyword>
<keyword evidence="1" id="KW-0812">Transmembrane</keyword>
<evidence type="ECO:0000256" key="1">
    <source>
        <dbReference type="SAM" id="Phobius"/>
    </source>
</evidence>
<evidence type="ECO:0000313" key="3">
    <source>
        <dbReference type="Proteomes" id="UP000664654"/>
    </source>
</evidence>
<dbReference type="RefSeq" id="WP_206573392.1">
    <property type="nucleotide sequence ID" value="NZ_JAFKCV010000004.1"/>
</dbReference>
<proteinExistence type="predicted"/>
<organism evidence="2 3">
    <name type="scientific">Bowmanella dokdonensis</name>
    <dbReference type="NCBI Taxonomy" id="751969"/>
    <lineage>
        <taxon>Bacteria</taxon>
        <taxon>Pseudomonadati</taxon>
        <taxon>Pseudomonadota</taxon>
        <taxon>Gammaproteobacteria</taxon>
        <taxon>Alteromonadales</taxon>
        <taxon>Alteromonadaceae</taxon>
        <taxon>Bowmanella</taxon>
    </lineage>
</organism>
<reference evidence="2" key="1">
    <citation type="submission" date="2021-03" db="EMBL/GenBank/DDBJ databases">
        <title>novel species isolated from a fishpond in China.</title>
        <authorList>
            <person name="Lu H."/>
            <person name="Cai Z."/>
        </authorList>
    </citation>
    <scope>NUCLEOTIDE SEQUENCE</scope>
    <source>
        <strain evidence="2">JCM 30855</strain>
    </source>
</reference>
<evidence type="ECO:0000313" key="2">
    <source>
        <dbReference type="EMBL" id="MBN7825276.1"/>
    </source>
</evidence>
<feature type="transmembrane region" description="Helical" evidence="1">
    <location>
        <begin position="29"/>
        <end position="48"/>
    </location>
</feature>
<gene>
    <name evidence="2" type="ORF">J0A66_08595</name>
</gene>
<protein>
    <submittedName>
        <fullName evidence="2">Uncharacterized protein</fullName>
    </submittedName>
</protein>
<keyword evidence="1" id="KW-0472">Membrane</keyword>
<accession>A0A939DNY0</accession>
<sequence>MKQFYRWILVFVFLAAALASYSAGSSTGVFMFVILGFLFECGFWLKLFPAKKKGGE</sequence>
<name>A0A939DNY0_9ALTE</name>
<keyword evidence="3" id="KW-1185">Reference proteome</keyword>
<dbReference type="EMBL" id="JAFKCV010000004">
    <property type="protein sequence ID" value="MBN7825276.1"/>
    <property type="molecule type" value="Genomic_DNA"/>
</dbReference>
<comment type="caution">
    <text evidence="2">The sequence shown here is derived from an EMBL/GenBank/DDBJ whole genome shotgun (WGS) entry which is preliminary data.</text>
</comment>